<proteinExistence type="predicted"/>
<dbReference type="EMBL" id="QGKV02000832">
    <property type="protein sequence ID" value="KAF3542679.1"/>
    <property type="molecule type" value="Genomic_DNA"/>
</dbReference>
<name>A0ABQ7BS17_BRACR</name>
<dbReference type="SUPFAM" id="SSF81383">
    <property type="entry name" value="F-box domain"/>
    <property type="match status" value="1"/>
</dbReference>
<organism evidence="2 3">
    <name type="scientific">Brassica cretica</name>
    <name type="common">Mustard</name>
    <dbReference type="NCBI Taxonomy" id="69181"/>
    <lineage>
        <taxon>Eukaryota</taxon>
        <taxon>Viridiplantae</taxon>
        <taxon>Streptophyta</taxon>
        <taxon>Embryophyta</taxon>
        <taxon>Tracheophyta</taxon>
        <taxon>Spermatophyta</taxon>
        <taxon>Magnoliopsida</taxon>
        <taxon>eudicotyledons</taxon>
        <taxon>Gunneridae</taxon>
        <taxon>Pentapetalae</taxon>
        <taxon>rosids</taxon>
        <taxon>malvids</taxon>
        <taxon>Brassicales</taxon>
        <taxon>Brassicaceae</taxon>
        <taxon>Brassiceae</taxon>
        <taxon>Brassica</taxon>
    </lineage>
</organism>
<dbReference type="InterPro" id="IPR001810">
    <property type="entry name" value="F-box_dom"/>
</dbReference>
<dbReference type="SMART" id="SM00256">
    <property type="entry name" value="FBOX"/>
    <property type="match status" value="1"/>
</dbReference>
<dbReference type="Pfam" id="PF08268">
    <property type="entry name" value="FBA_3"/>
    <property type="match status" value="1"/>
</dbReference>
<dbReference type="InterPro" id="IPR017451">
    <property type="entry name" value="F-box-assoc_interact_dom"/>
</dbReference>
<dbReference type="Pfam" id="PF00646">
    <property type="entry name" value="F-box"/>
    <property type="match status" value="1"/>
</dbReference>
<comment type="caution">
    <text evidence="2">The sequence shown here is derived from an EMBL/GenBank/DDBJ whole genome shotgun (WGS) entry which is preliminary data.</text>
</comment>
<sequence length="421" mass="47943">MKPFYIPVDLQINILLGLPLKSLLRFRCVSKLWSSIITSRDFRNMHLNITAPPRLLIVFADFYGEKILVASTPNPNAPSHSSSSNKDLILVKTEGKKVYNACQGLICIGAGFKDVGICNPSKNRQCSKKKKEKAKKRQVHTFPYFRFKYIPQNFPRAMYMLGYDPVEDQYKVLALDVWRSRLEHKVAVLGSGEETWREAPCVAYPHVVCTRGLYMSGTIYYGAYHTDSPHDPVIPKKTKSIIGRFDVRLETFTIIKVPSRLVPTGYHSMWLAEPRESTLTDKTLINYRGRIGVVENPREGSFRLWVLEDAEKEVWSMNTFALPESAAGLDFKVMETFSSGEVCLVPKKLSDPFCLFYYNLEEKGMRSVTIEGLPMSELKKAQTRSFSNSFSVSVSDHYENSMSVVQKKKKRTPCPSKTEVN</sequence>
<accession>A0ABQ7BS17</accession>
<dbReference type="InterPro" id="IPR036047">
    <property type="entry name" value="F-box-like_dom_sf"/>
</dbReference>
<evidence type="ECO:0000313" key="3">
    <source>
        <dbReference type="Proteomes" id="UP000266723"/>
    </source>
</evidence>
<reference evidence="2 3" key="1">
    <citation type="journal article" date="2020" name="BMC Genomics">
        <title>Intraspecific diversification of the crop wild relative Brassica cretica Lam. using demographic model selection.</title>
        <authorList>
            <person name="Kioukis A."/>
            <person name="Michalopoulou V.A."/>
            <person name="Briers L."/>
            <person name="Pirintsos S."/>
            <person name="Studholme D.J."/>
            <person name="Pavlidis P."/>
            <person name="Sarris P.F."/>
        </authorList>
    </citation>
    <scope>NUCLEOTIDE SEQUENCE [LARGE SCALE GENOMIC DNA]</scope>
    <source>
        <strain evidence="3">cv. PFS-1207/04</strain>
    </source>
</reference>
<dbReference type="InterPro" id="IPR013187">
    <property type="entry name" value="F-box-assoc_dom_typ3"/>
</dbReference>
<feature type="domain" description="F-box" evidence="1">
    <location>
        <begin position="6"/>
        <end position="46"/>
    </location>
</feature>
<evidence type="ECO:0000313" key="2">
    <source>
        <dbReference type="EMBL" id="KAF3542679.1"/>
    </source>
</evidence>
<dbReference type="PANTHER" id="PTHR31111:SF47">
    <property type="entry name" value="F-BOX ASSOCIATED UBIQUITINATION EFFECTOR FAMILY PROTEIN"/>
    <property type="match status" value="1"/>
</dbReference>
<dbReference type="NCBIfam" id="TIGR01640">
    <property type="entry name" value="F_box_assoc_1"/>
    <property type="match status" value="1"/>
</dbReference>
<keyword evidence="3" id="KW-1185">Reference proteome</keyword>
<dbReference type="PANTHER" id="PTHR31111">
    <property type="entry name" value="BNAA05G37150D PROTEIN-RELATED"/>
    <property type="match status" value="1"/>
</dbReference>
<evidence type="ECO:0000259" key="1">
    <source>
        <dbReference type="SMART" id="SM00256"/>
    </source>
</evidence>
<protein>
    <recommendedName>
        <fullName evidence="1">F-box domain-containing protein</fullName>
    </recommendedName>
</protein>
<dbReference type="Proteomes" id="UP000266723">
    <property type="component" value="Unassembled WGS sequence"/>
</dbReference>
<gene>
    <name evidence="2" type="ORF">DY000_02001181</name>
</gene>